<reference evidence="2" key="1">
    <citation type="submission" date="2017-04" db="EMBL/GenBank/DDBJ databases">
        <authorList>
            <person name="Varghese N."/>
            <person name="Submissions S."/>
        </authorList>
    </citation>
    <scope>NUCLEOTIDE SEQUENCE [LARGE SCALE GENOMIC DNA]</scope>
    <source>
        <strain evidence="2">DSM 22618</strain>
    </source>
</reference>
<name>A0A1Y6BFI8_9NEIS</name>
<protein>
    <submittedName>
        <fullName evidence="1">Uncharacterized protein</fullName>
    </submittedName>
</protein>
<gene>
    <name evidence="1" type="ORF">SAMN02745746_01200</name>
</gene>
<dbReference type="Proteomes" id="UP000192920">
    <property type="component" value="Unassembled WGS sequence"/>
</dbReference>
<proteinExistence type="predicted"/>
<evidence type="ECO:0000313" key="2">
    <source>
        <dbReference type="Proteomes" id="UP000192920"/>
    </source>
</evidence>
<accession>A0A1Y6BFI8</accession>
<keyword evidence="2" id="KW-1185">Reference proteome</keyword>
<dbReference type="STRING" id="1123014.SAMN02745746_01200"/>
<evidence type="ECO:0000313" key="1">
    <source>
        <dbReference type="EMBL" id="SMF08557.1"/>
    </source>
</evidence>
<dbReference type="AlphaFoldDB" id="A0A1Y6BFI8"/>
<dbReference type="EMBL" id="FXAG01000004">
    <property type="protein sequence ID" value="SMF08557.1"/>
    <property type="molecule type" value="Genomic_DNA"/>
</dbReference>
<organism evidence="1 2">
    <name type="scientific">Pseudogulbenkiania subflava DSM 22618</name>
    <dbReference type="NCBI Taxonomy" id="1123014"/>
    <lineage>
        <taxon>Bacteria</taxon>
        <taxon>Pseudomonadati</taxon>
        <taxon>Pseudomonadota</taxon>
        <taxon>Betaproteobacteria</taxon>
        <taxon>Neisseriales</taxon>
        <taxon>Chromobacteriaceae</taxon>
        <taxon>Pseudogulbenkiania</taxon>
    </lineage>
</organism>
<sequence length="58" mass="6410">MEISTIHWSGLWGRGTSMLTRKPSAIADFLAHVLDSPLSLVYLTITGREVMRCVSAPH</sequence>